<dbReference type="Proteomes" id="UP000077927">
    <property type="component" value="Chromosome 1"/>
</dbReference>
<gene>
    <name evidence="2" type="ORF">ACS15_1721</name>
</gene>
<evidence type="ECO:0000313" key="2">
    <source>
        <dbReference type="EMBL" id="ANH71661.1"/>
    </source>
</evidence>
<evidence type="ECO:0000313" key="3">
    <source>
        <dbReference type="Proteomes" id="UP000077927"/>
    </source>
</evidence>
<accession>A0AAC9BCW7</accession>
<keyword evidence="1" id="KW-0812">Transmembrane</keyword>
<keyword evidence="1" id="KW-1133">Transmembrane helix</keyword>
<evidence type="ECO:0000256" key="1">
    <source>
        <dbReference type="SAM" id="Phobius"/>
    </source>
</evidence>
<dbReference type="KEGG" id="rin:ACS15_1721"/>
<protein>
    <submittedName>
        <fullName evidence="2">Uncharacterized protein</fullName>
    </submittedName>
</protein>
<name>A0AAC9BCW7_9RALS</name>
<reference evidence="2 3" key="1">
    <citation type="submission" date="2015-09" db="EMBL/GenBank/DDBJ databases">
        <authorList>
            <person name="Xu Y."/>
            <person name="Nagy A."/>
            <person name="Liu N.T."/>
            <person name="Nou X."/>
        </authorList>
    </citation>
    <scope>NUCLEOTIDE SEQUENCE [LARGE SCALE GENOMIC DNA]</scope>
    <source>
        <strain evidence="2 3">FC1138</strain>
    </source>
</reference>
<proteinExistence type="predicted"/>
<keyword evidence="1" id="KW-0472">Membrane</keyword>
<sequence>MVLLEREAAMRDDGFRWGLMPDWMWILVGFLVLFVGGAVFQILV</sequence>
<dbReference type="AlphaFoldDB" id="A0AAC9BCW7"/>
<dbReference type="EMBL" id="CP012605">
    <property type="protein sequence ID" value="ANH71661.1"/>
    <property type="molecule type" value="Genomic_DNA"/>
</dbReference>
<feature type="transmembrane region" description="Helical" evidence="1">
    <location>
        <begin position="23"/>
        <end position="43"/>
    </location>
</feature>
<organism evidence="2 3">
    <name type="scientific">Ralstonia insidiosa</name>
    <dbReference type="NCBI Taxonomy" id="190721"/>
    <lineage>
        <taxon>Bacteria</taxon>
        <taxon>Pseudomonadati</taxon>
        <taxon>Pseudomonadota</taxon>
        <taxon>Betaproteobacteria</taxon>
        <taxon>Burkholderiales</taxon>
        <taxon>Burkholderiaceae</taxon>
        <taxon>Ralstonia</taxon>
    </lineage>
</organism>